<sequence>MQDYVKGNSDNVSYFVVNKLKNIVSFHFNTPSRFSYFMKDIPQIGQNIVEIFSPVLALYVSEVIDKWLISNIDNTDTIVVNKNLVNSSKISVLLSPIYTNEEICYVVFMISSDLISPQNEYLKSYSKFTSHELRAPISNILSLANFENHAGLNSKSELNIKELLGNIYSEAEKLNNIILLLNGMISPKIDLDEAFIYKKVTAEHIVIVDDDLIVNKLHKMMLSRYKKNAAIYDFHDPQKALDYIYLNKPDLIFLDINMPEIDAWSFLRELETYPFDSSVIIVSSSIDTNEKNKARAHPFVKEFVTKPLTWDKLKSLF</sequence>
<dbReference type="AlphaFoldDB" id="A0A4Y8SB03"/>
<dbReference type="Gene3D" id="3.40.50.2300">
    <property type="match status" value="1"/>
</dbReference>
<evidence type="ECO:0000313" key="7">
    <source>
        <dbReference type="Proteomes" id="UP000297540"/>
    </source>
</evidence>
<comment type="caution">
    <text evidence="6">The sequence shown here is derived from an EMBL/GenBank/DDBJ whole genome shotgun (WGS) entry which is preliminary data.</text>
</comment>
<organism evidence="6 7">
    <name type="scientific">Mucilaginibacter psychrotolerans</name>
    <dbReference type="NCBI Taxonomy" id="1524096"/>
    <lineage>
        <taxon>Bacteria</taxon>
        <taxon>Pseudomonadati</taxon>
        <taxon>Bacteroidota</taxon>
        <taxon>Sphingobacteriia</taxon>
        <taxon>Sphingobacteriales</taxon>
        <taxon>Sphingobacteriaceae</taxon>
        <taxon>Mucilaginibacter</taxon>
    </lineage>
</organism>
<feature type="modified residue" description="4-aspartylphosphate" evidence="4">
    <location>
        <position position="255"/>
    </location>
</feature>
<dbReference type="PANTHER" id="PTHR44591:SF3">
    <property type="entry name" value="RESPONSE REGULATORY DOMAIN-CONTAINING PROTEIN"/>
    <property type="match status" value="1"/>
</dbReference>
<evidence type="ECO:0000256" key="3">
    <source>
        <dbReference type="ARBA" id="ARBA00022553"/>
    </source>
</evidence>
<dbReference type="Proteomes" id="UP000297540">
    <property type="component" value="Unassembled WGS sequence"/>
</dbReference>
<keyword evidence="3 4" id="KW-0597">Phosphoprotein</keyword>
<dbReference type="InterPro" id="IPR050595">
    <property type="entry name" value="Bact_response_regulator"/>
</dbReference>
<gene>
    <name evidence="6" type="ORF">E2R66_17905</name>
</gene>
<dbReference type="InterPro" id="IPR003661">
    <property type="entry name" value="HisK_dim/P_dom"/>
</dbReference>
<name>A0A4Y8SB03_9SPHI</name>
<dbReference type="CDD" id="cd00082">
    <property type="entry name" value="HisKA"/>
    <property type="match status" value="1"/>
</dbReference>
<dbReference type="InterPro" id="IPR011006">
    <property type="entry name" value="CheY-like_superfamily"/>
</dbReference>
<evidence type="ECO:0000259" key="5">
    <source>
        <dbReference type="PROSITE" id="PS50110"/>
    </source>
</evidence>
<feature type="domain" description="Response regulatory" evidence="5">
    <location>
        <begin position="204"/>
        <end position="317"/>
    </location>
</feature>
<dbReference type="SMART" id="SM00448">
    <property type="entry name" value="REC"/>
    <property type="match status" value="1"/>
</dbReference>
<accession>A0A4Y8SB03</accession>
<dbReference type="EC" id="2.7.13.3" evidence="2"/>
<evidence type="ECO:0000256" key="1">
    <source>
        <dbReference type="ARBA" id="ARBA00000085"/>
    </source>
</evidence>
<comment type="catalytic activity">
    <reaction evidence="1">
        <text>ATP + protein L-histidine = ADP + protein N-phospho-L-histidine.</text>
        <dbReference type="EC" id="2.7.13.3"/>
    </reaction>
</comment>
<evidence type="ECO:0000256" key="2">
    <source>
        <dbReference type="ARBA" id="ARBA00012438"/>
    </source>
</evidence>
<dbReference type="RefSeq" id="WP_133233058.1">
    <property type="nucleotide sequence ID" value="NZ_SOZE01000019.1"/>
</dbReference>
<dbReference type="InterPro" id="IPR001789">
    <property type="entry name" value="Sig_transdc_resp-reg_receiver"/>
</dbReference>
<dbReference type="CDD" id="cd00156">
    <property type="entry name" value="REC"/>
    <property type="match status" value="1"/>
</dbReference>
<protein>
    <recommendedName>
        <fullName evidence="2">histidine kinase</fullName>
        <ecNumber evidence="2">2.7.13.3</ecNumber>
    </recommendedName>
</protein>
<dbReference type="OrthoDB" id="1121174at2"/>
<dbReference type="EMBL" id="SOZE01000019">
    <property type="protein sequence ID" value="TFF35790.1"/>
    <property type="molecule type" value="Genomic_DNA"/>
</dbReference>
<dbReference type="PANTHER" id="PTHR44591">
    <property type="entry name" value="STRESS RESPONSE REGULATOR PROTEIN 1"/>
    <property type="match status" value="1"/>
</dbReference>
<dbReference type="SUPFAM" id="SSF52172">
    <property type="entry name" value="CheY-like"/>
    <property type="match status" value="1"/>
</dbReference>
<dbReference type="Gene3D" id="1.10.287.130">
    <property type="match status" value="1"/>
</dbReference>
<dbReference type="Pfam" id="PF00072">
    <property type="entry name" value="Response_reg"/>
    <property type="match status" value="1"/>
</dbReference>
<keyword evidence="7" id="KW-1185">Reference proteome</keyword>
<evidence type="ECO:0000256" key="4">
    <source>
        <dbReference type="PROSITE-ProRule" id="PRU00169"/>
    </source>
</evidence>
<dbReference type="PROSITE" id="PS50110">
    <property type="entry name" value="RESPONSE_REGULATORY"/>
    <property type="match status" value="1"/>
</dbReference>
<reference evidence="6 7" key="1">
    <citation type="journal article" date="2017" name="Int. J. Syst. Evol. Microbiol.">
        <title>Mucilaginibacterpsychrotolerans sp. nov., isolated from peatlands.</title>
        <authorList>
            <person name="Deng Y."/>
            <person name="Shen L."/>
            <person name="Xu B."/>
            <person name="Liu Y."/>
            <person name="Gu Z."/>
            <person name="Liu H."/>
            <person name="Zhou Y."/>
        </authorList>
    </citation>
    <scope>NUCLEOTIDE SEQUENCE [LARGE SCALE GENOMIC DNA]</scope>
    <source>
        <strain evidence="6 7">NH7-4</strain>
    </source>
</reference>
<evidence type="ECO:0000313" key="6">
    <source>
        <dbReference type="EMBL" id="TFF35790.1"/>
    </source>
</evidence>
<proteinExistence type="predicted"/>
<dbReference type="GO" id="GO:0000155">
    <property type="term" value="F:phosphorelay sensor kinase activity"/>
    <property type="evidence" value="ECO:0007669"/>
    <property type="project" value="InterPro"/>
</dbReference>